<dbReference type="SUPFAM" id="SSF51905">
    <property type="entry name" value="FAD/NAD(P)-binding domain"/>
    <property type="match status" value="1"/>
</dbReference>
<feature type="domain" description="2,6-dihydroxypyridine 3-monooxygenase substrate binding" evidence="1">
    <location>
        <begin position="189"/>
        <end position="249"/>
    </location>
</feature>
<dbReference type="Gene3D" id="3.50.50.60">
    <property type="entry name" value="FAD/NAD(P)-binding domain"/>
    <property type="match status" value="2"/>
</dbReference>
<dbReference type="eggNOG" id="KOG2614">
    <property type="taxonomic scope" value="Eukaryota"/>
</dbReference>
<organism evidence="3">
    <name type="scientific">Chaetomium thermophilum (strain DSM 1495 / CBS 144.50 / IMI 039719)</name>
    <name type="common">Thermochaetoides thermophila</name>
    <dbReference type="NCBI Taxonomy" id="759272"/>
    <lineage>
        <taxon>Eukaryota</taxon>
        <taxon>Fungi</taxon>
        <taxon>Dikarya</taxon>
        <taxon>Ascomycota</taxon>
        <taxon>Pezizomycotina</taxon>
        <taxon>Sordariomycetes</taxon>
        <taxon>Sordariomycetidae</taxon>
        <taxon>Sordariales</taxon>
        <taxon>Chaetomiaceae</taxon>
        <taxon>Thermochaetoides</taxon>
    </lineage>
</organism>
<evidence type="ECO:0000313" key="2">
    <source>
        <dbReference type="EMBL" id="EGS20935.1"/>
    </source>
</evidence>
<dbReference type="PANTHER" id="PTHR47469:SF2">
    <property type="entry name" value="OS06G0597600 PROTEIN"/>
    <property type="match status" value="1"/>
</dbReference>
<gene>
    <name evidence="2" type="ORF">CTHT_0027740</name>
</gene>
<protein>
    <recommendedName>
        <fullName evidence="1">2,6-dihydroxypyridine 3-monooxygenase substrate binding domain-containing protein</fullName>
    </recommendedName>
</protein>
<dbReference type="GeneID" id="18256812"/>
<dbReference type="HOGENOM" id="CLU_009665_0_0_1"/>
<dbReference type="PRINTS" id="PR00420">
    <property type="entry name" value="RNGMNOXGNASE"/>
</dbReference>
<dbReference type="AlphaFoldDB" id="G0S780"/>
<dbReference type="RefSeq" id="XP_006693231.1">
    <property type="nucleotide sequence ID" value="XM_006693168.1"/>
</dbReference>
<dbReference type="Gene3D" id="3.30.9.60">
    <property type="match status" value="1"/>
</dbReference>
<accession>G0S780</accession>
<evidence type="ECO:0000313" key="3">
    <source>
        <dbReference type="Proteomes" id="UP000008066"/>
    </source>
</evidence>
<dbReference type="InterPro" id="IPR054707">
    <property type="entry name" value="DhpH_subs-bd"/>
</dbReference>
<dbReference type="Pfam" id="PF22607">
    <property type="entry name" value="FAD_binding-like"/>
    <property type="match status" value="1"/>
</dbReference>
<reference evidence="2 3" key="1">
    <citation type="journal article" date="2011" name="Cell">
        <title>Insight into structure and assembly of the nuclear pore complex by utilizing the genome of a eukaryotic thermophile.</title>
        <authorList>
            <person name="Amlacher S."/>
            <person name="Sarges P."/>
            <person name="Flemming D."/>
            <person name="van Noort V."/>
            <person name="Kunze R."/>
            <person name="Devos D.P."/>
            <person name="Arumugam M."/>
            <person name="Bork P."/>
            <person name="Hurt E."/>
        </authorList>
    </citation>
    <scope>NUCLEOTIDE SEQUENCE [LARGE SCALE GENOMIC DNA]</scope>
    <source>
        <strain evidence="3">DSM 1495 / CBS 144.50 / IMI 039719</strain>
    </source>
</reference>
<dbReference type="STRING" id="759272.G0S780"/>
<keyword evidence="3" id="KW-1185">Reference proteome</keyword>
<dbReference type="InterPro" id="IPR036188">
    <property type="entry name" value="FAD/NAD-bd_sf"/>
</dbReference>
<dbReference type="SUPFAM" id="SSF54373">
    <property type="entry name" value="FAD-linked reductases, C-terminal domain"/>
    <property type="match status" value="1"/>
</dbReference>
<dbReference type="KEGG" id="cthr:CTHT_0027740"/>
<evidence type="ECO:0000259" key="1">
    <source>
        <dbReference type="Pfam" id="PF22607"/>
    </source>
</evidence>
<dbReference type="PANTHER" id="PTHR47469">
    <property type="entry name" value="MONOOXYGENASE-LIKE"/>
    <property type="match status" value="1"/>
</dbReference>
<dbReference type="OrthoDB" id="16820at2759"/>
<name>G0S780_CHATD</name>
<dbReference type="Proteomes" id="UP000008066">
    <property type="component" value="Unassembled WGS sequence"/>
</dbReference>
<sequence>MNSLPKSVVIVGGSLSGLFHGLYLKRNGSNVVILEQDPNNFRSSHQAGIAYGYAVEEILHRYDATGLQPCTPSVATRIAYHRRQHFMQLGIIRHLTSWGLLYRILRANFDGMMSDAVPNPPLPMPGDGEGAYLVGRRVTSLEPEHGMVKVGFITSDGEEGFLYADLVIGADGVHSTIRNLVHAQVTKEYSGYVAWRGTICECELVPATALYFADRTSLNFLSDTYVVSYIIPPDSGSFTPGTRLVNWVWPSKPDPLATAPCNPPRRSRSPLCGSHLLTRHPFITKVNDALCDRAVFFNGKVILVGDAFATFRPHFAVATEQAARHCLGLGRVWGGEMTLQEWEEEAKTWGKTQWLRGRILGAFGTGRWWEFVKGLWKYVAFVVGLKVRGINFQGLGGQH</sequence>
<dbReference type="EMBL" id="GL988041">
    <property type="protein sequence ID" value="EGS20935.1"/>
    <property type="molecule type" value="Genomic_DNA"/>
</dbReference>
<dbReference type="OMA" id="GKVEYWP"/>
<proteinExistence type="predicted"/>
<dbReference type="InterPro" id="IPR053212">
    <property type="entry name" value="DHP_3-monooxygenase"/>
</dbReference>